<proteinExistence type="inferred from homology"/>
<organism evidence="8 9">
    <name type="scientific">Panicum virgatum</name>
    <name type="common">Blackwell switchgrass</name>
    <dbReference type="NCBI Taxonomy" id="38727"/>
    <lineage>
        <taxon>Eukaryota</taxon>
        <taxon>Viridiplantae</taxon>
        <taxon>Streptophyta</taxon>
        <taxon>Embryophyta</taxon>
        <taxon>Tracheophyta</taxon>
        <taxon>Spermatophyta</taxon>
        <taxon>Magnoliopsida</taxon>
        <taxon>Liliopsida</taxon>
        <taxon>Poales</taxon>
        <taxon>Poaceae</taxon>
        <taxon>PACMAD clade</taxon>
        <taxon>Panicoideae</taxon>
        <taxon>Panicodae</taxon>
        <taxon>Paniceae</taxon>
        <taxon>Panicinae</taxon>
        <taxon>Panicum</taxon>
        <taxon>Panicum sect. Hiantes</taxon>
    </lineage>
</organism>
<keyword evidence="4" id="KW-0547">Nucleotide-binding</keyword>
<keyword evidence="6" id="KW-0175">Coiled coil</keyword>
<dbReference type="PANTHER" id="PTHR33377">
    <property type="entry name" value="OS10G0134700 PROTEIN-RELATED"/>
    <property type="match status" value="1"/>
</dbReference>
<gene>
    <name evidence="8" type="ORF">PVAP13_7NG293848</name>
</gene>
<evidence type="ECO:0000256" key="2">
    <source>
        <dbReference type="ARBA" id="ARBA00022614"/>
    </source>
</evidence>
<dbReference type="EMBL" id="CM029050">
    <property type="protein sequence ID" value="KAG2568133.1"/>
    <property type="molecule type" value="Genomic_DNA"/>
</dbReference>
<keyword evidence="5" id="KW-0611">Plant defense</keyword>
<feature type="domain" description="Disease resistance N-terminal" evidence="7">
    <location>
        <begin position="11"/>
        <end position="98"/>
    </location>
</feature>
<dbReference type="Pfam" id="PF08224">
    <property type="entry name" value="DUF1719"/>
    <property type="match status" value="1"/>
</dbReference>
<evidence type="ECO:0000256" key="6">
    <source>
        <dbReference type="SAM" id="Coils"/>
    </source>
</evidence>
<keyword evidence="9" id="KW-1185">Reference proteome</keyword>
<evidence type="ECO:0000313" key="9">
    <source>
        <dbReference type="Proteomes" id="UP000823388"/>
    </source>
</evidence>
<comment type="similarity">
    <text evidence="1">Belongs to the disease resistance NB-LRR family.</text>
</comment>
<evidence type="ECO:0000256" key="4">
    <source>
        <dbReference type="ARBA" id="ARBA00022741"/>
    </source>
</evidence>
<evidence type="ECO:0000313" key="8">
    <source>
        <dbReference type="EMBL" id="KAG2568133.1"/>
    </source>
</evidence>
<sequence length="523" mass="60457">MAESVSTVIVQETVNQILSGIVKKYEEKEESNANRNLERLEMAHIRLEAALETSEKWQITDPSLLRWRRKLKRASHECDDTLHKCKQRILEDEQMEREVKNISLPNRVVHATKSFIFSVLNRSNNELSRFIVQRFEWYADGASEFLRFIELGGTPCCHMPFDSVVKNLLAGKVLHHKIVGRNKYPSFQLCLEPVCTSDYGTNASLTFVRHDGTPQGHIFFGLVIQLSENTDIFGIALRCLQFFAPHFNCNFENIRNGLTQLPSQEFSWGPSIYSSYHKKHRDKFNIFLLQWARPNPFCCKQHGQHEVRCFGNQDMAGLSDVLLQQVIRLDLFCQISMSVYSERKTSMSEDIISLQEYPYLKAGISYAPHGSLEGMLPVPAHRSFEIVAIVHKEQHCLHPDIPLEQLGDIMLPKAIDYFHQNAEAMVYQMLWKSKHGFAHILVEKPCMSTRRSSMRTQRTIGGAAKRKLLQGHDEELIRNRIHACHSLDLWVTHAPVRLQRSIMNWKQKEKEILLAAPQLHLKF</sequence>
<evidence type="ECO:0000259" key="7">
    <source>
        <dbReference type="Pfam" id="PF18052"/>
    </source>
</evidence>
<evidence type="ECO:0000256" key="3">
    <source>
        <dbReference type="ARBA" id="ARBA00022737"/>
    </source>
</evidence>
<evidence type="ECO:0000256" key="5">
    <source>
        <dbReference type="ARBA" id="ARBA00022821"/>
    </source>
</evidence>
<dbReference type="Pfam" id="PF18052">
    <property type="entry name" value="Rx_N"/>
    <property type="match status" value="1"/>
</dbReference>
<evidence type="ECO:0000256" key="1">
    <source>
        <dbReference type="ARBA" id="ARBA00008894"/>
    </source>
</evidence>
<dbReference type="PANTHER" id="PTHR33377:SF31">
    <property type="entry name" value="RX N-TERMINAL DOMAIN-CONTAINING PROTEIN"/>
    <property type="match status" value="1"/>
</dbReference>
<dbReference type="SMART" id="SM01157">
    <property type="entry name" value="DUF1719"/>
    <property type="match status" value="1"/>
</dbReference>
<accession>A0A8T0Q1Y9</accession>
<comment type="caution">
    <text evidence="8">The sequence shown here is derived from an EMBL/GenBank/DDBJ whole genome shotgun (WGS) entry which is preliminary data.</text>
</comment>
<keyword evidence="3" id="KW-0677">Repeat</keyword>
<name>A0A8T0Q1Y9_PANVG</name>
<dbReference type="GO" id="GO:0000166">
    <property type="term" value="F:nucleotide binding"/>
    <property type="evidence" value="ECO:0007669"/>
    <property type="project" value="UniProtKB-KW"/>
</dbReference>
<keyword evidence="2" id="KW-0433">Leucine-rich repeat</keyword>
<dbReference type="GO" id="GO:0006952">
    <property type="term" value="P:defense response"/>
    <property type="evidence" value="ECO:0007669"/>
    <property type="project" value="UniProtKB-KW"/>
</dbReference>
<dbReference type="InterPro" id="IPR041118">
    <property type="entry name" value="Rx_N"/>
</dbReference>
<dbReference type="Proteomes" id="UP000823388">
    <property type="component" value="Chromosome 7N"/>
</dbReference>
<dbReference type="AlphaFoldDB" id="A0A8T0Q1Y9"/>
<protein>
    <recommendedName>
        <fullName evidence="7">Disease resistance N-terminal domain-containing protein</fullName>
    </recommendedName>
</protein>
<feature type="coiled-coil region" evidence="6">
    <location>
        <begin position="23"/>
        <end position="50"/>
    </location>
</feature>
<reference evidence="8" key="1">
    <citation type="submission" date="2020-05" db="EMBL/GenBank/DDBJ databases">
        <title>WGS assembly of Panicum virgatum.</title>
        <authorList>
            <person name="Lovell J.T."/>
            <person name="Jenkins J."/>
            <person name="Shu S."/>
            <person name="Juenger T.E."/>
            <person name="Schmutz J."/>
        </authorList>
    </citation>
    <scope>NUCLEOTIDE SEQUENCE</scope>
    <source>
        <strain evidence="8">AP13</strain>
    </source>
</reference>
<dbReference type="InterPro" id="IPR013181">
    <property type="entry name" value="DUF1719"/>
</dbReference>